<comment type="caution">
    <text evidence="5">The sequence shown here is derived from an EMBL/GenBank/DDBJ whole genome shotgun (WGS) entry which is preliminary data.</text>
</comment>
<comment type="similarity">
    <text evidence="1">Belongs to the methyltransferase superfamily.</text>
</comment>
<accession>A0ABP9R0V4</accession>
<dbReference type="Proteomes" id="UP001428817">
    <property type="component" value="Unassembled WGS sequence"/>
</dbReference>
<proteinExistence type="inferred from homology"/>
<keyword evidence="2 5" id="KW-0489">Methyltransferase</keyword>
<evidence type="ECO:0000259" key="4">
    <source>
        <dbReference type="Pfam" id="PF08241"/>
    </source>
</evidence>
<dbReference type="GO" id="GO:0032259">
    <property type="term" value="P:methylation"/>
    <property type="evidence" value="ECO:0007669"/>
    <property type="project" value="UniProtKB-KW"/>
</dbReference>
<dbReference type="InterPro" id="IPR051052">
    <property type="entry name" value="Diverse_substrate_MTase"/>
</dbReference>
<dbReference type="CDD" id="cd02440">
    <property type="entry name" value="AdoMet_MTases"/>
    <property type="match status" value="1"/>
</dbReference>
<dbReference type="PANTHER" id="PTHR44942">
    <property type="entry name" value="METHYLTRANSF_11 DOMAIN-CONTAINING PROTEIN"/>
    <property type="match status" value="1"/>
</dbReference>
<dbReference type="EMBL" id="BAABJP010000043">
    <property type="protein sequence ID" value="GAA5170016.1"/>
    <property type="molecule type" value="Genomic_DNA"/>
</dbReference>
<evidence type="ECO:0000256" key="3">
    <source>
        <dbReference type="ARBA" id="ARBA00022679"/>
    </source>
</evidence>
<sequence>MQLRRRSFGSAAREYDAHRPSYPDTAIDWALAPLGSPGGRVLDLAAGTGKLTASLVRRPGAEVVAVEPDEQMLAVLRERLPEVRALAGSAESIPLPDASVDAVLVGQAFHWFDPARAGDELARVLRPGGVLAGLWNYEDDSEAWVAGLVQVTSLDRRVPGVSQGGRRPRAMLEHESFDEGGRQEFTHSRRLTAESLVATLGTHSWALISSPEEREEVFARVRGYLAGRPELGEEFDMPLRTVTVRMLRR</sequence>
<dbReference type="GO" id="GO:0008168">
    <property type="term" value="F:methyltransferase activity"/>
    <property type="evidence" value="ECO:0007669"/>
    <property type="project" value="UniProtKB-KW"/>
</dbReference>
<dbReference type="Pfam" id="PF08241">
    <property type="entry name" value="Methyltransf_11"/>
    <property type="match status" value="1"/>
</dbReference>
<gene>
    <name evidence="5" type="ORF">GCM10023321_66490</name>
</gene>
<reference evidence="6" key="1">
    <citation type="journal article" date="2019" name="Int. J. Syst. Evol. Microbiol.">
        <title>The Global Catalogue of Microorganisms (GCM) 10K type strain sequencing project: providing services to taxonomists for standard genome sequencing and annotation.</title>
        <authorList>
            <consortium name="The Broad Institute Genomics Platform"/>
            <consortium name="The Broad Institute Genome Sequencing Center for Infectious Disease"/>
            <person name="Wu L."/>
            <person name="Ma J."/>
        </authorList>
    </citation>
    <scope>NUCLEOTIDE SEQUENCE [LARGE SCALE GENOMIC DNA]</scope>
    <source>
        <strain evidence="6">JCM 18303</strain>
    </source>
</reference>
<keyword evidence="3" id="KW-0808">Transferase</keyword>
<evidence type="ECO:0000313" key="5">
    <source>
        <dbReference type="EMBL" id="GAA5170016.1"/>
    </source>
</evidence>
<evidence type="ECO:0000256" key="1">
    <source>
        <dbReference type="ARBA" id="ARBA00008361"/>
    </source>
</evidence>
<evidence type="ECO:0000313" key="6">
    <source>
        <dbReference type="Proteomes" id="UP001428817"/>
    </source>
</evidence>
<protein>
    <submittedName>
        <fullName evidence="5">Class I SAM-dependent methyltransferase</fullName>
    </submittedName>
</protein>
<dbReference type="InterPro" id="IPR013216">
    <property type="entry name" value="Methyltransf_11"/>
</dbReference>
<keyword evidence="6" id="KW-1185">Reference proteome</keyword>
<name>A0ABP9R0V4_9PSEU</name>
<evidence type="ECO:0000256" key="2">
    <source>
        <dbReference type="ARBA" id="ARBA00022603"/>
    </source>
</evidence>
<dbReference type="InterPro" id="IPR029063">
    <property type="entry name" value="SAM-dependent_MTases_sf"/>
</dbReference>
<feature type="domain" description="Methyltransferase type 11" evidence="4">
    <location>
        <begin position="42"/>
        <end position="132"/>
    </location>
</feature>
<organism evidence="5 6">
    <name type="scientific">Pseudonocardia eucalypti</name>
    <dbReference type="NCBI Taxonomy" id="648755"/>
    <lineage>
        <taxon>Bacteria</taxon>
        <taxon>Bacillati</taxon>
        <taxon>Actinomycetota</taxon>
        <taxon>Actinomycetes</taxon>
        <taxon>Pseudonocardiales</taxon>
        <taxon>Pseudonocardiaceae</taxon>
        <taxon>Pseudonocardia</taxon>
    </lineage>
</organism>
<dbReference type="PANTHER" id="PTHR44942:SF4">
    <property type="entry name" value="METHYLTRANSFERASE TYPE 11 DOMAIN-CONTAINING PROTEIN"/>
    <property type="match status" value="1"/>
</dbReference>
<dbReference type="SUPFAM" id="SSF53335">
    <property type="entry name" value="S-adenosyl-L-methionine-dependent methyltransferases"/>
    <property type="match status" value="1"/>
</dbReference>
<dbReference type="Gene3D" id="3.40.50.150">
    <property type="entry name" value="Vaccinia Virus protein VP39"/>
    <property type="match status" value="1"/>
</dbReference>